<dbReference type="AlphaFoldDB" id="A0A422MNV5"/>
<keyword evidence="2" id="KW-1185">Reference proteome</keyword>
<sequence length="99" mass="10558">MRRVSLRVCGAPPIAACRGAGCGSVRGNMQQEQTVRWTWICPALRVAAVRLASPPRACLSRTVGASCFACGVCAELFCCSSPTHVRACFEADNKWGVRG</sequence>
<feature type="non-terminal residue" evidence="1">
    <location>
        <position position="99"/>
    </location>
</feature>
<comment type="caution">
    <text evidence="1">The sequence shown here is derived from an EMBL/GenBank/DDBJ whole genome shotgun (WGS) entry which is preliminary data.</text>
</comment>
<dbReference type="GeneID" id="40334451"/>
<dbReference type="RefSeq" id="XP_029233026.1">
    <property type="nucleotide sequence ID" value="XM_029387132.1"/>
</dbReference>
<proteinExistence type="predicted"/>
<gene>
    <name evidence="1" type="ORF">TraAM80_10518</name>
</gene>
<organism evidence="1 2">
    <name type="scientific">Trypanosoma rangeli</name>
    <dbReference type="NCBI Taxonomy" id="5698"/>
    <lineage>
        <taxon>Eukaryota</taxon>
        <taxon>Discoba</taxon>
        <taxon>Euglenozoa</taxon>
        <taxon>Kinetoplastea</taxon>
        <taxon>Metakinetoplastina</taxon>
        <taxon>Trypanosomatida</taxon>
        <taxon>Trypanosomatidae</taxon>
        <taxon>Trypanosoma</taxon>
        <taxon>Herpetosoma</taxon>
    </lineage>
</organism>
<evidence type="ECO:0000313" key="1">
    <source>
        <dbReference type="EMBL" id="RNE94890.1"/>
    </source>
</evidence>
<name>A0A422MNV5_TRYRA</name>
<dbReference type="Proteomes" id="UP000283634">
    <property type="component" value="Unassembled WGS sequence"/>
</dbReference>
<accession>A0A422MNV5</accession>
<evidence type="ECO:0000313" key="2">
    <source>
        <dbReference type="Proteomes" id="UP000283634"/>
    </source>
</evidence>
<protein>
    <submittedName>
        <fullName evidence="1">Uncharacterized protein</fullName>
    </submittedName>
</protein>
<reference evidence="1 2" key="1">
    <citation type="journal article" date="2018" name="BMC Genomics">
        <title>Genomic comparison of Trypanosoma conorhini and Trypanosoma rangeli to Trypanosoma cruzi strains of high and low virulence.</title>
        <authorList>
            <person name="Bradwell K.R."/>
            <person name="Koparde V.N."/>
            <person name="Matveyev A.V."/>
            <person name="Serrano M.G."/>
            <person name="Alves J.M."/>
            <person name="Parikh H."/>
            <person name="Huang B."/>
            <person name="Lee V."/>
            <person name="Espinosa-Alvarez O."/>
            <person name="Ortiz P.A."/>
            <person name="Costa-Martins A.G."/>
            <person name="Teixeira M.M."/>
            <person name="Buck G.A."/>
        </authorList>
    </citation>
    <scope>NUCLEOTIDE SEQUENCE [LARGE SCALE GENOMIC DNA]</scope>
    <source>
        <strain evidence="1 2">AM80</strain>
    </source>
</reference>
<dbReference type="EMBL" id="MKGL01001024">
    <property type="protein sequence ID" value="RNE94890.1"/>
    <property type="molecule type" value="Genomic_DNA"/>
</dbReference>